<feature type="transmembrane region" description="Helical" evidence="7">
    <location>
        <begin position="242"/>
        <end position="270"/>
    </location>
</feature>
<keyword evidence="10" id="KW-1185">Reference proteome</keyword>
<feature type="transmembrane region" description="Helical" evidence="7">
    <location>
        <begin position="147"/>
        <end position="168"/>
    </location>
</feature>
<evidence type="ECO:0000256" key="2">
    <source>
        <dbReference type="ARBA" id="ARBA00022448"/>
    </source>
</evidence>
<dbReference type="Gene3D" id="1.20.1250.20">
    <property type="entry name" value="MFS general substrate transporter like domains"/>
    <property type="match status" value="1"/>
</dbReference>
<dbReference type="Proteomes" id="UP001164286">
    <property type="component" value="Unassembled WGS sequence"/>
</dbReference>
<evidence type="ECO:0000259" key="8">
    <source>
        <dbReference type="PROSITE" id="PS50850"/>
    </source>
</evidence>
<evidence type="ECO:0000256" key="4">
    <source>
        <dbReference type="ARBA" id="ARBA00022989"/>
    </source>
</evidence>
<feature type="transmembrane region" description="Helical" evidence="7">
    <location>
        <begin position="212"/>
        <end position="230"/>
    </location>
</feature>
<evidence type="ECO:0000256" key="1">
    <source>
        <dbReference type="ARBA" id="ARBA00004127"/>
    </source>
</evidence>
<feature type="transmembrane region" description="Helical" evidence="7">
    <location>
        <begin position="54"/>
        <end position="74"/>
    </location>
</feature>
<keyword evidence="5 7" id="KW-0472">Membrane</keyword>
<dbReference type="InterPro" id="IPR020846">
    <property type="entry name" value="MFS_dom"/>
</dbReference>
<protein>
    <submittedName>
        <fullName evidence="9">Multidrug resistance protein fnx1</fullName>
    </submittedName>
</protein>
<evidence type="ECO:0000256" key="7">
    <source>
        <dbReference type="SAM" id="Phobius"/>
    </source>
</evidence>
<keyword evidence="3 7" id="KW-0812">Transmembrane</keyword>
<dbReference type="SUPFAM" id="SSF103473">
    <property type="entry name" value="MFS general substrate transporter"/>
    <property type="match status" value="1"/>
</dbReference>
<feature type="transmembrane region" description="Helical" evidence="7">
    <location>
        <begin position="423"/>
        <end position="440"/>
    </location>
</feature>
<feature type="transmembrane region" description="Helical" evidence="7">
    <location>
        <begin position="452"/>
        <end position="474"/>
    </location>
</feature>
<dbReference type="RefSeq" id="XP_052947526.1">
    <property type="nucleotide sequence ID" value="XM_053091846.1"/>
</dbReference>
<dbReference type="EMBL" id="JAKWFO010000003">
    <property type="protein sequence ID" value="KAI9637749.1"/>
    <property type="molecule type" value="Genomic_DNA"/>
</dbReference>
<feature type="transmembrane region" description="Helical" evidence="7">
    <location>
        <begin position="352"/>
        <end position="374"/>
    </location>
</feature>
<dbReference type="Pfam" id="PF07690">
    <property type="entry name" value="MFS_1"/>
    <property type="match status" value="1"/>
</dbReference>
<dbReference type="PANTHER" id="PTHR23501:SF191">
    <property type="entry name" value="VACUOLAR BASIC AMINO ACID TRANSPORTER 4"/>
    <property type="match status" value="1"/>
</dbReference>
<sequence length="573" mass="60732">MSAIIIAPAPPRPATPPPPAAPSEASPLLSTSALETQPLLRSAPLKQTISRTRFILLLGGVWSANFVMAFQAMAVPTTAPAVGSWFGHAELSSYLGSMFTLASTAVIPLYGVFSDTLGRKFAMVTACSVFAIGTVMCALSPNMYVLIAARAVSGLGGGGMLTVSSVIVTDLVPLRDRGLYQGLMMVVFGAGSTLGGPIAGWLVDHLGWPSSFWVQFPVVLFCILMVTLLLPPAPIPPTHQTIWAGLASLDWAGTVLLVGAVTTLILGFSFHTSYLEPWSAPIVWGNLLAAVLAAGALVLVEQRVARPVIPLAMFKEKHTAAVLMSGFFMSVVAQAFMYQIPMYFAVVLNTSTAQAGLMLSLTSGFGQAVGSMYAGQHIRRGGKYRVMGILALVPPMICSFIAAQWDPSWTTTGYYATAFLPPLGYSVFLCVNLIALISAVDSKMMPRATALLYTVRSLGGTLGISLGASTQLGLLSHLLRRNLPADHDKTATINAILHSSKTAIRALPQPAQDIALKAYGQSLSWVWMGCGAVAALTLTSAFWVEEREMGPVKERGRSRWGRGRKAANGEDGD</sequence>
<evidence type="ECO:0000256" key="5">
    <source>
        <dbReference type="ARBA" id="ARBA00023136"/>
    </source>
</evidence>
<feature type="region of interest" description="Disordered" evidence="6">
    <location>
        <begin position="7"/>
        <end position="27"/>
    </location>
</feature>
<dbReference type="GO" id="GO:0005886">
    <property type="term" value="C:plasma membrane"/>
    <property type="evidence" value="ECO:0007669"/>
    <property type="project" value="TreeGrafter"/>
</dbReference>
<dbReference type="PROSITE" id="PS50850">
    <property type="entry name" value="MFS"/>
    <property type="match status" value="1"/>
</dbReference>
<evidence type="ECO:0000313" key="10">
    <source>
        <dbReference type="Proteomes" id="UP001164286"/>
    </source>
</evidence>
<feature type="transmembrane region" description="Helical" evidence="7">
    <location>
        <begin position="282"/>
        <end position="300"/>
    </location>
</feature>
<evidence type="ECO:0000256" key="6">
    <source>
        <dbReference type="SAM" id="MobiDB-lite"/>
    </source>
</evidence>
<dbReference type="InterPro" id="IPR036259">
    <property type="entry name" value="MFS_trans_sf"/>
</dbReference>
<comment type="subcellular location">
    <subcellularLocation>
        <location evidence="1">Endomembrane system</location>
        <topology evidence="1">Multi-pass membrane protein</topology>
    </subcellularLocation>
</comment>
<keyword evidence="4 7" id="KW-1133">Transmembrane helix</keyword>
<evidence type="ECO:0000313" key="9">
    <source>
        <dbReference type="EMBL" id="KAI9637749.1"/>
    </source>
</evidence>
<dbReference type="GO" id="GO:0000329">
    <property type="term" value="C:fungal-type vacuole membrane"/>
    <property type="evidence" value="ECO:0007669"/>
    <property type="project" value="TreeGrafter"/>
</dbReference>
<feature type="region of interest" description="Disordered" evidence="6">
    <location>
        <begin position="552"/>
        <end position="573"/>
    </location>
</feature>
<feature type="compositionally biased region" description="Pro residues" evidence="6">
    <location>
        <begin position="8"/>
        <end position="21"/>
    </location>
</feature>
<feature type="transmembrane region" description="Helical" evidence="7">
    <location>
        <begin position="180"/>
        <end position="200"/>
    </location>
</feature>
<organism evidence="9 10">
    <name type="scientific">Dioszegia hungarica</name>
    <dbReference type="NCBI Taxonomy" id="4972"/>
    <lineage>
        <taxon>Eukaryota</taxon>
        <taxon>Fungi</taxon>
        <taxon>Dikarya</taxon>
        <taxon>Basidiomycota</taxon>
        <taxon>Agaricomycotina</taxon>
        <taxon>Tremellomycetes</taxon>
        <taxon>Tremellales</taxon>
        <taxon>Bulleribasidiaceae</taxon>
        <taxon>Dioszegia</taxon>
    </lineage>
</organism>
<feature type="transmembrane region" description="Helical" evidence="7">
    <location>
        <begin position="320"/>
        <end position="340"/>
    </location>
</feature>
<comment type="caution">
    <text evidence="9">The sequence shown here is derived from an EMBL/GenBank/DDBJ whole genome shotgun (WGS) entry which is preliminary data.</text>
</comment>
<keyword evidence="2" id="KW-0813">Transport</keyword>
<feature type="transmembrane region" description="Helical" evidence="7">
    <location>
        <begin position="121"/>
        <end position="141"/>
    </location>
</feature>
<evidence type="ECO:0000256" key="3">
    <source>
        <dbReference type="ARBA" id="ARBA00022692"/>
    </source>
</evidence>
<reference evidence="9" key="1">
    <citation type="journal article" date="2022" name="G3 (Bethesda)">
        <title>High quality genome of the basidiomycete yeast Dioszegia hungarica PDD-24b-2 isolated from cloud water.</title>
        <authorList>
            <person name="Jarrige D."/>
            <person name="Haridas S."/>
            <person name="Bleykasten-Grosshans C."/>
            <person name="Joly M."/>
            <person name="Nadalig T."/>
            <person name="Sancelme M."/>
            <person name="Vuilleumier S."/>
            <person name="Grigoriev I.V."/>
            <person name="Amato P."/>
            <person name="Bringel F."/>
        </authorList>
    </citation>
    <scope>NUCLEOTIDE SEQUENCE</scope>
    <source>
        <strain evidence="9">PDD-24b-2</strain>
    </source>
</reference>
<accession>A0AA38HF10</accession>
<gene>
    <name evidence="9" type="ORF">MKK02DRAFT_42119</name>
</gene>
<name>A0AA38HF10_9TREE</name>
<dbReference type="InterPro" id="IPR011701">
    <property type="entry name" value="MFS"/>
</dbReference>
<dbReference type="GO" id="GO:0012505">
    <property type="term" value="C:endomembrane system"/>
    <property type="evidence" value="ECO:0007669"/>
    <property type="project" value="UniProtKB-SubCell"/>
</dbReference>
<dbReference type="AlphaFoldDB" id="A0AA38HF10"/>
<feature type="transmembrane region" description="Helical" evidence="7">
    <location>
        <begin position="525"/>
        <end position="544"/>
    </location>
</feature>
<dbReference type="GO" id="GO:0015174">
    <property type="term" value="F:basic amino acid transmembrane transporter activity"/>
    <property type="evidence" value="ECO:0007669"/>
    <property type="project" value="TreeGrafter"/>
</dbReference>
<feature type="domain" description="Major facilitator superfamily (MFS) profile" evidence="8">
    <location>
        <begin position="57"/>
        <end position="549"/>
    </location>
</feature>
<proteinExistence type="predicted"/>
<feature type="transmembrane region" description="Helical" evidence="7">
    <location>
        <begin position="94"/>
        <end position="114"/>
    </location>
</feature>
<dbReference type="GeneID" id="77731051"/>
<feature type="transmembrane region" description="Helical" evidence="7">
    <location>
        <begin position="386"/>
        <end position="403"/>
    </location>
</feature>
<dbReference type="PANTHER" id="PTHR23501">
    <property type="entry name" value="MAJOR FACILITATOR SUPERFAMILY"/>
    <property type="match status" value="1"/>
</dbReference>